<dbReference type="Proteomes" id="UP001634747">
    <property type="component" value="Unassembled WGS sequence"/>
</dbReference>
<feature type="transmembrane region" description="Helical" evidence="5">
    <location>
        <begin position="21"/>
        <end position="44"/>
    </location>
</feature>
<evidence type="ECO:0000313" key="7">
    <source>
        <dbReference type="Proteomes" id="UP001634747"/>
    </source>
</evidence>
<gene>
    <name evidence="6" type="ORF">ACK2TP_05865</name>
</gene>
<feature type="transmembrane region" description="Helical" evidence="5">
    <location>
        <begin position="151"/>
        <end position="176"/>
    </location>
</feature>
<keyword evidence="3 5" id="KW-1133">Transmembrane helix</keyword>
<protein>
    <submittedName>
        <fullName evidence="6">Chloride channel protein</fullName>
    </submittedName>
</protein>
<dbReference type="Pfam" id="PF00654">
    <property type="entry name" value="Voltage_CLC"/>
    <property type="match status" value="1"/>
</dbReference>
<dbReference type="RefSeq" id="WP_263413187.1">
    <property type="nucleotide sequence ID" value="NZ_BAABBH010000001.1"/>
</dbReference>
<evidence type="ECO:0000256" key="5">
    <source>
        <dbReference type="SAM" id="Phobius"/>
    </source>
</evidence>
<feature type="transmembrane region" description="Helical" evidence="5">
    <location>
        <begin position="305"/>
        <end position="330"/>
    </location>
</feature>
<keyword evidence="4 5" id="KW-0472">Membrane</keyword>
<dbReference type="SUPFAM" id="SSF81340">
    <property type="entry name" value="Clc chloride channel"/>
    <property type="match status" value="1"/>
</dbReference>
<dbReference type="PANTHER" id="PTHR43427">
    <property type="entry name" value="CHLORIDE CHANNEL PROTEIN CLC-E"/>
    <property type="match status" value="1"/>
</dbReference>
<keyword evidence="7" id="KW-1185">Reference proteome</keyword>
<dbReference type="InterPro" id="IPR050368">
    <property type="entry name" value="ClC-type_chloride_channel"/>
</dbReference>
<comment type="caution">
    <text evidence="6">The sequence shown here is derived from an EMBL/GenBank/DDBJ whole genome shotgun (WGS) entry which is preliminary data.</text>
</comment>
<feature type="transmembrane region" description="Helical" evidence="5">
    <location>
        <begin position="56"/>
        <end position="78"/>
    </location>
</feature>
<name>A0ABW9KIB0_9BACT</name>
<feature type="transmembrane region" description="Helical" evidence="5">
    <location>
        <begin position="226"/>
        <end position="246"/>
    </location>
</feature>
<organism evidence="6 7">
    <name type="scientific">Terriglobus aquaticus</name>
    <dbReference type="NCBI Taxonomy" id="940139"/>
    <lineage>
        <taxon>Bacteria</taxon>
        <taxon>Pseudomonadati</taxon>
        <taxon>Acidobacteriota</taxon>
        <taxon>Terriglobia</taxon>
        <taxon>Terriglobales</taxon>
        <taxon>Acidobacteriaceae</taxon>
        <taxon>Terriglobus</taxon>
    </lineage>
</organism>
<evidence type="ECO:0000256" key="4">
    <source>
        <dbReference type="ARBA" id="ARBA00023136"/>
    </source>
</evidence>
<evidence type="ECO:0000256" key="1">
    <source>
        <dbReference type="ARBA" id="ARBA00004141"/>
    </source>
</evidence>
<accession>A0ABW9KIB0</accession>
<feature type="transmembrane region" description="Helical" evidence="5">
    <location>
        <begin position="376"/>
        <end position="396"/>
    </location>
</feature>
<evidence type="ECO:0000256" key="3">
    <source>
        <dbReference type="ARBA" id="ARBA00022989"/>
    </source>
</evidence>
<reference evidence="6 7" key="1">
    <citation type="submission" date="2024-12" db="EMBL/GenBank/DDBJ databases">
        <authorList>
            <person name="Lee Y."/>
        </authorList>
    </citation>
    <scope>NUCLEOTIDE SEQUENCE [LARGE SCALE GENOMIC DNA]</scope>
    <source>
        <strain evidence="6 7">03SUJ4</strain>
    </source>
</reference>
<feature type="transmembrane region" description="Helical" evidence="5">
    <location>
        <begin position="266"/>
        <end position="285"/>
    </location>
</feature>
<dbReference type="PANTHER" id="PTHR43427:SF12">
    <property type="entry name" value="CHLORIDE TRANSPORTER"/>
    <property type="match status" value="1"/>
</dbReference>
<keyword evidence="2 5" id="KW-0812">Transmembrane</keyword>
<comment type="subcellular location">
    <subcellularLocation>
        <location evidence="1">Membrane</location>
        <topology evidence="1">Multi-pass membrane protein</topology>
    </subcellularLocation>
</comment>
<sequence>MLRNYLAPDFKRSLLALPQYLVRWVPIAGIAGILAGAASALLIWSLNQATRIRESHLWLIALLPLAGLVEGLLYLYIGRDVSGGNNLIFEQIQQPTRRLQFRMTPLILLTTFMTHLFGGSAGREGTALQTGASLADQLTRPFRLDERGRRILLMAGLSAGFGSVFGAPLAGAVFGMEVLAIGSVSYDAILPCFVASLIGNITTSALTEHEAAFRVGYVPYLNVRTLVLAAIAGAIFGAVGLAFSWIAHQIELFFKNHVRYVPMRPFFGGVLVALAAAAIHSTRYLGLGARPIVEAFALRVSPWDWLGKLLFTALTLGAGFKGGEVTPLFFVGATLGNALSRFIALPMPLLAAMGFVGVFAGAANTPIASTLLAMELFGAEAGSFAAIACIFSYLFSGHSGIYRTQRVQVNKYGVITEVPANTITHPEDAIHPQHDNVQI</sequence>
<dbReference type="InterPro" id="IPR014743">
    <property type="entry name" value="Cl-channel_core"/>
</dbReference>
<dbReference type="Gene3D" id="1.10.3080.10">
    <property type="entry name" value="Clc chloride channel"/>
    <property type="match status" value="1"/>
</dbReference>
<evidence type="ECO:0000256" key="2">
    <source>
        <dbReference type="ARBA" id="ARBA00022692"/>
    </source>
</evidence>
<dbReference type="InterPro" id="IPR001807">
    <property type="entry name" value="ClC"/>
</dbReference>
<proteinExistence type="predicted"/>
<dbReference type="EMBL" id="JBJYXY010000001">
    <property type="protein sequence ID" value="MFN2975283.1"/>
    <property type="molecule type" value="Genomic_DNA"/>
</dbReference>
<evidence type="ECO:0000313" key="6">
    <source>
        <dbReference type="EMBL" id="MFN2975283.1"/>
    </source>
</evidence>
<feature type="transmembrane region" description="Helical" evidence="5">
    <location>
        <begin position="342"/>
        <end position="364"/>
    </location>
</feature>